<name>A0ABT4CWF0_9CLOT</name>
<organism evidence="1 2">
    <name type="scientific">Clostridium aestuarii</name>
    <dbReference type="NCBI Taxonomy" id="338193"/>
    <lineage>
        <taxon>Bacteria</taxon>
        <taxon>Bacillati</taxon>
        <taxon>Bacillota</taxon>
        <taxon>Clostridia</taxon>
        <taxon>Eubacteriales</taxon>
        <taxon>Clostridiaceae</taxon>
        <taxon>Clostridium</taxon>
    </lineage>
</organism>
<gene>
    <name evidence="1" type="ORF">OW763_02975</name>
</gene>
<reference evidence="1" key="1">
    <citation type="submission" date="2022-12" db="EMBL/GenBank/DDBJ databases">
        <authorList>
            <person name="Wang J."/>
        </authorList>
    </citation>
    <scope>NUCLEOTIDE SEQUENCE</scope>
    <source>
        <strain evidence="1">HY-45-18</strain>
    </source>
</reference>
<dbReference type="RefSeq" id="WP_268039571.1">
    <property type="nucleotide sequence ID" value="NZ_JAPQER010000001.1"/>
</dbReference>
<evidence type="ECO:0000313" key="2">
    <source>
        <dbReference type="Proteomes" id="UP001078443"/>
    </source>
</evidence>
<evidence type="ECO:0000313" key="1">
    <source>
        <dbReference type="EMBL" id="MCY6483319.1"/>
    </source>
</evidence>
<comment type="caution">
    <text evidence="1">The sequence shown here is derived from an EMBL/GenBank/DDBJ whole genome shotgun (WGS) entry which is preliminary data.</text>
</comment>
<dbReference type="EMBL" id="JAPQER010000001">
    <property type="protein sequence ID" value="MCY6483319.1"/>
    <property type="molecule type" value="Genomic_DNA"/>
</dbReference>
<accession>A0ABT4CWF0</accession>
<sequence length="197" mass="23160">MKNDNHLKKDYKNFKQFLATVCAKELEYFILDSEFTSAFNYRIKKIIDEIQKEGKKDIEFSVLFNTSSEVALIDADIIGSFISNTYSKEIEEYYKGILLDKIIKEVINGNEKVQNDFITISYSILYRTINELYKEIKCKKEIIKRYINKYNLQEHKEKTIGINIAILLILEDVCEYISIENKILNDSVHKIISSKKI</sequence>
<protein>
    <submittedName>
        <fullName evidence="1">Uncharacterized protein</fullName>
    </submittedName>
</protein>
<dbReference type="Proteomes" id="UP001078443">
    <property type="component" value="Unassembled WGS sequence"/>
</dbReference>
<keyword evidence="2" id="KW-1185">Reference proteome</keyword>
<proteinExistence type="predicted"/>